<protein>
    <submittedName>
        <fullName evidence="8">YPDG domain-containing protein</fullName>
    </submittedName>
</protein>
<keyword evidence="4" id="KW-0732">Signal</keyword>
<comment type="subcellular location">
    <subcellularLocation>
        <location evidence="1">Secreted</location>
        <location evidence="1">Cell wall</location>
        <topology evidence="1">Peptidoglycan-anchor</topology>
    </subcellularLocation>
</comment>
<feature type="domain" description="Gram-positive cocci surface proteins LPxTG" evidence="7">
    <location>
        <begin position="797"/>
        <end position="834"/>
    </location>
</feature>
<feature type="region of interest" description="Disordered" evidence="6">
    <location>
        <begin position="631"/>
        <end position="685"/>
    </location>
</feature>
<dbReference type="EMBL" id="CP069389">
    <property type="protein sequence ID" value="QRN89955.1"/>
    <property type="molecule type" value="Genomic_DNA"/>
</dbReference>
<dbReference type="InterPro" id="IPR019931">
    <property type="entry name" value="LPXTG_anchor"/>
</dbReference>
<evidence type="ECO:0000256" key="3">
    <source>
        <dbReference type="ARBA" id="ARBA00022525"/>
    </source>
</evidence>
<evidence type="ECO:0000256" key="4">
    <source>
        <dbReference type="ARBA" id="ARBA00022729"/>
    </source>
</evidence>
<dbReference type="AlphaFoldDB" id="A0AB37HRW6"/>
<dbReference type="Pfam" id="PF18957">
    <property type="entry name" value="RibLong"/>
    <property type="match status" value="3"/>
</dbReference>
<dbReference type="NCBIfam" id="NF038186">
    <property type="entry name" value="YPDG_rpt"/>
    <property type="match status" value="3"/>
</dbReference>
<organism evidence="8 9">
    <name type="scientific">Mammaliicoccus sciuri</name>
    <name type="common">Staphylococcus sciuri</name>
    <dbReference type="NCBI Taxonomy" id="1296"/>
    <lineage>
        <taxon>Bacteria</taxon>
        <taxon>Bacillati</taxon>
        <taxon>Bacillota</taxon>
        <taxon>Bacilli</taxon>
        <taxon>Bacillales</taxon>
        <taxon>Staphylococcaceae</taxon>
        <taxon>Mammaliicoccus</taxon>
    </lineage>
</organism>
<feature type="compositionally biased region" description="Polar residues" evidence="6">
    <location>
        <begin position="768"/>
        <end position="779"/>
    </location>
</feature>
<feature type="compositionally biased region" description="Basic and acidic residues" evidence="6">
    <location>
        <begin position="780"/>
        <end position="794"/>
    </location>
</feature>
<proteinExistence type="predicted"/>
<keyword evidence="3" id="KW-0964">Secreted</keyword>
<dbReference type="PROSITE" id="PS50847">
    <property type="entry name" value="GRAM_POS_ANCHORING"/>
    <property type="match status" value="1"/>
</dbReference>
<evidence type="ECO:0000313" key="9">
    <source>
        <dbReference type="Proteomes" id="UP000640299"/>
    </source>
</evidence>
<evidence type="ECO:0000256" key="2">
    <source>
        <dbReference type="ARBA" id="ARBA00022512"/>
    </source>
</evidence>
<name>A0AB37HRW6_MAMSC</name>
<evidence type="ECO:0000256" key="1">
    <source>
        <dbReference type="ARBA" id="ARBA00004168"/>
    </source>
</evidence>
<sequence>MLNLRNITHTGGTLINDDKLEVNLLESFTSHNNGESGKDKNITIGANVIRSSENSTINMDMSTKGKIFKVYGSNNNPTNARKYLNGNLSFGHHSTVTLNTSSENPFDEYNAHTIFSTEGDWVRIVLGNDSTINLTGQDIFSYGVGQGLGSDGEYGMLNTGQRTTINIKQKGNGNIINMHGGSVVNIERDAVFNAVSENKLNGDARKNNLIGLNSNSTFNVHENAVFKVDARNHQIDDKGKKGGNNPVMTLPVSGATKSAVILKENSTFDIKSDNPDYHSELIGFGNVGGGNGERGIFIEGTVKYFNLQRTGIVSGGDAGTYFQPTGNVTLIYGDLTKDNVLKWSGNHEVRTWDARQFSGKGMYDSDIDSNVSHIWENISNFSSVVAGKHTKSGSTTVNEGKSTLESNNGLSIKDLDLGSNQRFLLIGNTDAKANDPNYGEEYKETSPGIATELPITTPENKPLPTNTTFKIPKDATLPTGWKISVDNDGKVTATPPVDAQKGDTVDIPVEITYPDGSKDTATAKVKVVKKDAHEYNPNYDFNPKETKPGIAVNIPLTTPENKPLPDNTTFKIPKNVIIPDGWTFSFDDKGNITITPSADAKTNHTYDFPVEITYPDGSTEIVPVKVVVEKPADKPAGKTQADDNTPGYGSKDQGPTPVKPGTSTHIPQTGDKELPPGTKFEVPSDKVPIGWTVTVDPNTGDITVVPPKNVTPGTKVDIPVTVTYPDGSKQTVTVGVVVEKASDNTDAGSSNMNGMDSKAADHAGHMAQTEQQQSTNGMENSKDNMMNKDSKEQAKVLPDTGETPAENATLFGSLFAGLGSLFLFGRRKKEEEEQ</sequence>
<dbReference type="NCBIfam" id="TIGR01167">
    <property type="entry name" value="LPXTG_anchor"/>
    <property type="match status" value="1"/>
</dbReference>
<evidence type="ECO:0000313" key="8">
    <source>
        <dbReference type="EMBL" id="QRN89955.1"/>
    </source>
</evidence>
<evidence type="ECO:0000256" key="6">
    <source>
        <dbReference type="SAM" id="MobiDB-lite"/>
    </source>
</evidence>
<dbReference type="InterPro" id="IPR044055">
    <property type="entry name" value="RibLong"/>
</dbReference>
<reference evidence="8" key="1">
    <citation type="submission" date="2021-02" db="EMBL/GenBank/DDBJ databases">
        <title>cfr and optrA-positive Staphylococcus spp.</title>
        <authorList>
            <person name="Chen L."/>
        </authorList>
    </citation>
    <scope>NUCLEOTIDE SEQUENCE</scope>
    <source>
        <strain evidence="8">GDQ20D70P</strain>
    </source>
</reference>
<dbReference type="RefSeq" id="WP_204170969.1">
    <property type="nucleotide sequence ID" value="NZ_CP069389.1"/>
</dbReference>
<keyword evidence="2" id="KW-0134">Cell wall</keyword>
<keyword evidence="5" id="KW-0572">Peptidoglycan-anchor</keyword>
<gene>
    <name evidence="8" type="ORF">JRU67_07695</name>
</gene>
<feature type="region of interest" description="Disordered" evidence="6">
    <location>
        <begin position="762"/>
        <end position="804"/>
    </location>
</feature>
<evidence type="ECO:0000256" key="5">
    <source>
        <dbReference type="ARBA" id="ARBA00023088"/>
    </source>
</evidence>
<dbReference type="Proteomes" id="UP000640299">
    <property type="component" value="Chromosome"/>
</dbReference>
<accession>A0AB37HRW6</accession>
<dbReference type="Pfam" id="PF00746">
    <property type="entry name" value="Gram_pos_anchor"/>
    <property type="match status" value="1"/>
</dbReference>
<evidence type="ECO:0000259" key="7">
    <source>
        <dbReference type="PROSITE" id="PS50847"/>
    </source>
</evidence>